<dbReference type="SUPFAM" id="SSF50494">
    <property type="entry name" value="Trypsin-like serine proteases"/>
    <property type="match status" value="1"/>
</dbReference>
<accession>A0A3D9HSM4</accession>
<organism evidence="11 12">
    <name type="scientific">Aestuariispira insulae</name>
    <dbReference type="NCBI Taxonomy" id="1461337"/>
    <lineage>
        <taxon>Bacteria</taxon>
        <taxon>Pseudomonadati</taxon>
        <taxon>Pseudomonadota</taxon>
        <taxon>Alphaproteobacteria</taxon>
        <taxon>Rhodospirillales</taxon>
        <taxon>Kiloniellaceae</taxon>
        <taxon>Aestuariispira</taxon>
    </lineage>
</organism>
<dbReference type="SMART" id="SM00228">
    <property type="entry name" value="PDZ"/>
    <property type="match status" value="2"/>
</dbReference>
<evidence type="ECO:0000256" key="9">
    <source>
        <dbReference type="SAM" id="SignalP"/>
    </source>
</evidence>
<gene>
    <name evidence="11" type="ORF">DFP90_102529</name>
</gene>
<dbReference type="GO" id="GO:0004252">
    <property type="term" value="F:serine-type endopeptidase activity"/>
    <property type="evidence" value="ECO:0007669"/>
    <property type="project" value="InterPro"/>
</dbReference>
<evidence type="ECO:0000256" key="4">
    <source>
        <dbReference type="ARBA" id="ARBA00022737"/>
    </source>
</evidence>
<feature type="binding site" evidence="8">
    <location>
        <begin position="276"/>
        <end position="280"/>
    </location>
    <ligand>
        <name>substrate</name>
    </ligand>
</feature>
<feature type="binding site" evidence="8">
    <location>
        <position position="145"/>
    </location>
    <ligand>
        <name>substrate</name>
    </ligand>
</feature>
<dbReference type="SUPFAM" id="SSF50156">
    <property type="entry name" value="PDZ domain-like"/>
    <property type="match status" value="2"/>
</dbReference>
<feature type="chain" id="PRO_5038376730" evidence="9">
    <location>
        <begin position="30"/>
        <end position="473"/>
    </location>
</feature>
<sequence>MIKNSLLNRVAALSLIFPLVSLPVVPGNAADVPQSREQIQLSFAPLVKNASPAVVNIYAKKIVQQRRRGALFDDPLFQRFFGRQAPLGRQRQRVENSLGSGVIVREGGIVITNHHVIGDAQEIRVVMADRREFPAELLLKDERTDLAVLRLVGAPEDLPVLEFGNSEGLEVGDLVIAIGNPFGVGQTVTSGIVSGLARTSVGITDFRSFIQTDAAINPGNSGGALINLSGKVIGINTAIYSKTGGNMGIGFAVPASMANAVVESAISGKPLVRPWLGFSGRDVDYETAEALGMDRPGGVLVESIYDGSPAADSGIRPGDVILEVDAQEVEDAQTLRFKLATKGVGGRSELGILRSGDRETIGFDLIAPPEDPPRDTYQVGGHGPLAGTEIVNLSPAVADEVGLPTDQRGVMVMRVAGRSLANRLQIKPGTKILSVNGEEITSVDDVRAVVADPPGEWHLVVEQNGRKRVIEVR</sequence>
<keyword evidence="6" id="KW-0720">Serine protease</keyword>
<evidence type="ECO:0000256" key="8">
    <source>
        <dbReference type="PIRSR" id="PIRSR611782-2"/>
    </source>
</evidence>
<dbReference type="PANTHER" id="PTHR22939">
    <property type="entry name" value="SERINE PROTEASE FAMILY S1C HTRA-RELATED"/>
    <property type="match status" value="1"/>
</dbReference>
<dbReference type="Gene3D" id="2.40.10.120">
    <property type="match status" value="1"/>
</dbReference>
<keyword evidence="4" id="KW-0677">Repeat</keyword>
<dbReference type="InterPro" id="IPR011782">
    <property type="entry name" value="Pept_S1C_Do"/>
</dbReference>
<comment type="caution">
    <text evidence="11">The sequence shown here is derived from an EMBL/GenBank/DDBJ whole genome shotgun (WGS) entry which is preliminary data.</text>
</comment>
<feature type="domain" description="PDZ" evidence="10">
    <location>
        <begin position="390"/>
        <end position="465"/>
    </location>
</feature>
<dbReference type="RefSeq" id="WP_115936037.1">
    <property type="nucleotide sequence ID" value="NZ_QRDW01000002.1"/>
</dbReference>
<feature type="domain" description="PDZ" evidence="10">
    <location>
        <begin position="259"/>
        <end position="356"/>
    </location>
</feature>
<keyword evidence="3 9" id="KW-0732">Signal</keyword>
<dbReference type="NCBIfam" id="TIGR02037">
    <property type="entry name" value="degP_htrA_DO"/>
    <property type="match status" value="1"/>
</dbReference>
<evidence type="ECO:0000259" key="10">
    <source>
        <dbReference type="PROSITE" id="PS50106"/>
    </source>
</evidence>
<dbReference type="InterPro" id="IPR009003">
    <property type="entry name" value="Peptidase_S1_PA"/>
</dbReference>
<feature type="signal peptide" evidence="9">
    <location>
        <begin position="1"/>
        <end position="29"/>
    </location>
</feature>
<dbReference type="EMBL" id="QRDW01000002">
    <property type="protein sequence ID" value="RED52508.1"/>
    <property type="molecule type" value="Genomic_DNA"/>
</dbReference>
<dbReference type="PANTHER" id="PTHR22939:SF129">
    <property type="entry name" value="SERINE PROTEASE HTRA2, MITOCHONDRIAL"/>
    <property type="match status" value="1"/>
</dbReference>
<dbReference type="Gene3D" id="2.30.42.10">
    <property type="match status" value="2"/>
</dbReference>
<dbReference type="PROSITE" id="PS50106">
    <property type="entry name" value="PDZ"/>
    <property type="match status" value="2"/>
</dbReference>
<evidence type="ECO:0000313" key="12">
    <source>
        <dbReference type="Proteomes" id="UP000256845"/>
    </source>
</evidence>
<evidence type="ECO:0000256" key="2">
    <source>
        <dbReference type="ARBA" id="ARBA00022670"/>
    </source>
</evidence>
<protein>
    <submittedName>
        <fullName evidence="11">Do/DeqQ family serine protease</fullName>
    </submittedName>
</protein>
<proteinExistence type="inferred from homology"/>
<keyword evidence="12" id="KW-1185">Reference proteome</keyword>
<reference evidence="11 12" key="1">
    <citation type="submission" date="2018-07" db="EMBL/GenBank/DDBJ databases">
        <title>Genomic Encyclopedia of Type Strains, Phase III (KMG-III): the genomes of soil and plant-associated and newly described type strains.</title>
        <authorList>
            <person name="Whitman W."/>
        </authorList>
    </citation>
    <scope>NUCLEOTIDE SEQUENCE [LARGE SCALE GENOMIC DNA]</scope>
    <source>
        <strain evidence="11 12">CECT 8488</strain>
    </source>
</reference>
<feature type="binding site" evidence="8">
    <location>
        <begin position="219"/>
        <end position="221"/>
    </location>
    <ligand>
        <name>substrate</name>
    </ligand>
</feature>
<dbReference type="InterPro" id="IPR001940">
    <property type="entry name" value="Peptidase_S1C"/>
</dbReference>
<dbReference type="InterPro" id="IPR001478">
    <property type="entry name" value="PDZ"/>
</dbReference>
<dbReference type="Proteomes" id="UP000256845">
    <property type="component" value="Unassembled WGS sequence"/>
</dbReference>
<feature type="active site" description="Charge relay system" evidence="7">
    <location>
        <position position="145"/>
    </location>
</feature>
<evidence type="ECO:0000256" key="6">
    <source>
        <dbReference type="ARBA" id="ARBA00022825"/>
    </source>
</evidence>
<evidence type="ECO:0000256" key="7">
    <source>
        <dbReference type="PIRSR" id="PIRSR611782-1"/>
    </source>
</evidence>
<evidence type="ECO:0000256" key="3">
    <source>
        <dbReference type="ARBA" id="ARBA00022729"/>
    </source>
</evidence>
<keyword evidence="5" id="KW-0378">Hydrolase</keyword>
<dbReference type="OrthoDB" id="9758917at2"/>
<evidence type="ECO:0000256" key="5">
    <source>
        <dbReference type="ARBA" id="ARBA00022801"/>
    </source>
</evidence>
<keyword evidence="2 11" id="KW-0645">Protease</keyword>
<dbReference type="AlphaFoldDB" id="A0A3D9HSM4"/>
<dbReference type="PRINTS" id="PR00834">
    <property type="entry name" value="PROTEASES2C"/>
</dbReference>
<feature type="binding site" evidence="8">
    <location>
        <position position="115"/>
    </location>
    <ligand>
        <name>substrate</name>
    </ligand>
</feature>
<evidence type="ECO:0000313" key="11">
    <source>
        <dbReference type="EMBL" id="RED52508.1"/>
    </source>
</evidence>
<dbReference type="Pfam" id="PF13180">
    <property type="entry name" value="PDZ_2"/>
    <property type="match status" value="1"/>
</dbReference>
<comment type="similarity">
    <text evidence="1">Belongs to the peptidase S1C family.</text>
</comment>
<feature type="active site" description="Charge relay system" evidence="7">
    <location>
        <position position="115"/>
    </location>
</feature>
<dbReference type="InterPro" id="IPR036034">
    <property type="entry name" value="PDZ_sf"/>
</dbReference>
<name>A0A3D9HSM4_9PROT</name>
<dbReference type="GO" id="GO:0006508">
    <property type="term" value="P:proteolysis"/>
    <property type="evidence" value="ECO:0007669"/>
    <property type="project" value="UniProtKB-KW"/>
</dbReference>
<dbReference type="Pfam" id="PF13365">
    <property type="entry name" value="Trypsin_2"/>
    <property type="match status" value="1"/>
</dbReference>
<evidence type="ECO:0000256" key="1">
    <source>
        <dbReference type="ARBA" id="ARBA00010541"/>
    </source>
</evidence>
<feature type="active site" description="Charge relay system" evidence="7">
    <location>
        <position position="221"/>
    </location>
</feature>